<evidence type="ECO:0000256" key="1">
    <source>
        <dbReference type="SAM" id="MobiDB-lite"/>
    </source>
</evidence>
<dbReference type="RefSeq" id="XP_040797342.1">
    <property type="nucleotide sequence ID" value="XM_040939971.1"/>
</dbReference>
<evidence type="ECO:0000313" key="4">
    <source>
        <dbReference type="Proteomes" id="UP000249789"/>
    </source>
</evidence>
<gene>
    <name evidence="3" type="ORF">BO72DRAFT_245671</name>
</gene>
<dbReference type="VEuPathDB" id="FungiDB:BO72DRAFT_245671"/>
<dbReference type="GeneID" id="63857304"/>
<evidence type="ECO:0000313" key="3">
    <source>
        <dbReference type="EMBL" id="RAK73332.1"/>
    </source>
</evidence>
<dbReference type="EMBL" id="KZ824681">
    <property type="protein sequence ID" value="RAK73332.1"/>
    <property type="molecule type" value="Genomic_DNA"/>
</dbReference>
<dbReference type="Proteomes" id="UP000249789">
    <property type="component" value="Unassembled WGS sequence"/>
</dbReference>
<evidence type="ECO:0000256" key="2">
    <source>
        <dbReference type="SAM" id="Phobius"/>
    </source>
</evidence>
<dbReference type="AlphaFoldDB" id="A0A8G1RJ29"/>
<proteinExistence type="predicted"/>
<keyword evidence="2" id="KW-0812">Transmembrane</keyword>
<keyword evidence="4" id="KW-1185">Reference proteome</keyword>
<name>A0A8G1RJ29_9EURO</name>
<organism evidence="3 4">
    <name type="scientific">Aspergillus fijiensis CBS 313.89</name>
    <dbReference type="NCBI Taxonomy" id="1448319"/>
    <lineage>
        <taxon>Eukaryota</taxon>
        <taxon>Fungi</taxon>
        <taxon>Dikarya</taxon>
        <taxon>Ascomycota</taxon>
        <taxon>Pezizomycotina</taxon>
        <taxon>Eurotiomycetes</taxon>
        <taxon>Eurotiomycetidae</taxon>
        <taxon>Eurotiales</taxon>
        <taxon>Aspergillaceae</taxon>
        <taxon>Aspergillus</taxon>
    </lineage>
</organism>
<reference evidence="3 4" key="1">
    <citation type="submission" date="2018-02" db="EMBL/GenBank/DDBJ databases">
        <title>The genomes of Aspergillus section Nigri reveals drivers in fungal speciation.</title>
        <authorList>
            <consortium name="DOE Joint Genome Institute"/>
            <person name="Vesth T.C."/>
            <person name="Nybo J."/>
            <person name="Theobald S."/>
            <person name="Brandl J."/>
            <person name="Frisvad J.C."/>
            <person name="Nielsen K.F."/>
            <person name="Lyhne E.K."/>
            <person name="Kogle M.E."/>
            <person name="Kuo A."/>
            <person name="Riley R."/>
            <person name="Clum A."/>
            <person name="Nolan M."/>
            <person name="Lipzen A."/>
            <person name="Salamov A."/>
            <person name="Henrissat B."/>
            <person name="Wiebenga A."/>
            <person name="De vries R.P."/>
            <person name="Grigoriev I.V."/>
            <person name="Mortensen U.H."/>
            <person name="Andersen M.R."/>
            <person name="Baker S.E."/>
        </authorList>
    </citation>
    <scope>NUCLEOTIDE SEQUENCE [LARGE SCALE GENOMIC DNA]</scope>
    <source>
        <strain evidence="3 4">CBS 313.89</strain>
    </source>
</reference>
<keyword evidence="2" id="KW-0472">Membrane</keyword>
<accession>A0A8G1RJ29</accession>
<evidence type="ECO:0008006" key="5">
    <source>
        <dbReference type="Google" id="ProtNLM"/>
    </source>
</evidence>
<sequence length="114" mass="13076">MRRAGRKAGVGDSSLPPPPSSPTSVGGFFSRLMLSRTRWKRCFLESSRVKLIVNLLWYIYAPAGLGLGCLCCLNVVMTYDMMQWMMGLWLTLRRGRDELEGLRGLRRWEVSIYK</sequence>
<protein>
    <recommendedName>
        <fullName evidence="5">Transmembrane protein</fullName>
    </recommendedName>
</protein>
<feature type="transmembrane region" description="Helical" evidence="2">
    <location>
        <begin position="55"/>
        <end position="76"/>
    </location>
</feature>
<feature type="region of interest" description="Disordered" evidence="1">
    <location>
        <begin position="1"/>
        <end position="25"/>
    </location>
</feature>
<keyword evidence="2" id="KW-1133">Transmembrane helix</keyword>